<comment type="caution">
    <text evidence="2">The sequence shown here is derived from an EMBL/GenBank/DDBJ whole genome shotgun (WGS) entry which is preliminary data.</text>
</comment>
<dbReference type="SMART" id="SM00987">
    <property type="entry name" value="UreE_C"/>
    <property type="match status" value="1"/>
</dbReference>
<dbReference type="SMART" id="SM00986">
    <property type="entry name" value="UDG"/>
    <property type="match status" value="1"/>
</dbReference>
<dbReference type="RefSeq" id="WP_153494806.1">
    <property type="nucleotide sequence ID" value="NZ_CBCRWP010000015.1"/>
</dbReference>
<dbReference type="EMBL" id="WITJ01000002">
    <property type="protein sequence ID" value="MQW38541.1"/>
    <property type="molecule type" value="Genomic_DNA"/>
</dbReference>
<keyword evidence="3" id="KW-1185">Reference proteome</keyword>
<dbReference type="InterPro" id="IPR047124">
    <property type="entry name" value="HI_0220.2"/>
</dbReference>
<evidence type="ECO:0000313" key="3">
    <source>
        <dbReference type="Proteomes" id="UP000439550"/>
    </source>
</evidence>
<dbReference type="OrthoDB" id="9789139at2"/>
<evidence type="ECO:0000259" key="1">
    <source>
        <dbReference type="SMART" id="SM00986"/>
    </source>
</evidence>
<name>A0A7X2CZT7_9LACT</name>
<organism evidence="2 3">
    <name type="scientific">Lactococcus hircilactis</name>
    <dbReference type="NCBI Taxonomy" id="1494462"/>
    <lineage>
        <taxon>Bacteria</taxon>
        <taxon>Bacillati</taxon>
        <taxon>Bacillota</taxon>
        <taxon>Bacilli</taxon>
        <taxon>Lactobacillales</taxon>
        <taxon>Streptococcaceae</taxon>
        <taxon>Lactococcus</taxon>
    </lineage>
</organism>
<feature type="domain" description="Uracil-DNA glycosylase-like" evidence="1">
    <location>
        <begin position="28"/>
        <end position="185"/>
    </location>
</feature>
<dbReference type="PANTHER" id="PTHR42160">
    <property type="entry name" value="URACIL-DNA GLYCOSYLASE SUPERFAMILY PROTEIN"/>
    <property type="match status" value="1"/>
</dbReference>
<protein>
    <submittedName>
        <fullName evidence="2">Uracil-DNA glycosylase family protein</fullName>
    </submittedName>
</protein>
<dbReference type="Pfam" id="PF03167">
    <property type="entry name" value="UDG"/>
    <property type="match status" value="1"/>
</dbReference>
<dbReference type="InterPro" id="IPR005122">
    <property type="entry name" value="Uracil-DNA_glycosylase-like"/>
</dbReference>
<dbReference type="AlphaFoldDB" id="A0A7X2CZT7"/>
<sequence length="196" mass="22924">MTTFEQIFQAIKADEQNKTFTAQGIDPLYFVHENARICLIGQAPGRIAQEKHQYWDDSSGDRLRAWMGIDRETFYHSDRIAIVPMDFYFPGKGKSGDLPPRKGFAQKWHPMLFEKMPQLDLIVLIGQYAQKYYLHLDTSQKSTAVVKNFQHYLPLYFPLVHPSPRNNIWLAKNPWFEPEVLPVLKEKVSERLKKQA</sequence>
<dbReference type="Proteomes" id="UP000439550">
    <property type="component" value="Unassembled WGS sequence"/>
</dbReference>
<reference evidence="2 3" key="1">
    <citation type="submission" date="2019-10" db="EMBL/GenBank/DDBJ databases">
        <authorList>
            <person name="Dong K."/>
        </authorList>
    </citation>
    <scope>NUCLEOTIDE SEQUENCE [LARGE SCALE GENOMIC DNA]</scope>
    <source>
        <strain evidence="2 3">DSM 28960</strain>
    </source>
</reference>
<dbReference type="Gene3D" id="3.40.470.10">
    <property type="entry name" value="Uracil-DNA glycosylase-like domain"/>
    <property type="match status" value="1"/>
</dbReference>
<accession>A0A7X2CZT7</accession>
<proteinExistence type="predicted"/>
<dbReference type="CDD" id="cd10033">
    <property type="entry name" value="UDG_like"/>
    <property type="match status" value="1"/>
</dbReference>
<evidence type="ECO:0000313" key="2">
    <source>
        <dbReference type="EMBL" id="MQW38541.1"/>
    </source>
</evidence>
<dbReference type="SUPFAM" id="SSF52141">
    <property type="entry name" value="Uracil-DNA glycosylase-like"/>
    <property type="match status" value="1"/>
</dbReference>
<dbReference type="InterPro" id="IPR036895">
    <property type="entry name" value="Uracil-DNA_glycosylase-like_sf"/>
</dbReference>
<dbReference type="PANTHER" id="PTHR42160:SF1">
    <property type="entry name" value="URACIL-DNA GLYCOSYLASE SUPERFAMILY PROTEIN"/>
    <property type="match status" value="1"/>
</dbReference>
<gene>
    <name evidence="2" type="ORF">GHI93_01070</name>
</gene>